<proteinExistence type="predicted"/>
<feature type="compositionally biased region" description="Basic and acidic residues" evidence="1">
    <location>
        <begin position="63"/>
        <end position="80"/>
    </location>
</feature>
<dbReference type="RefSeq" id="WP_043909758.1">
    <property type="nucleotide sequence ID" value="NZ_JXZB01000002.1"/>
</dbReference>
<comment type="caution">
    <text evidence="2">The sequence shown here is derived from an EMBL/GenBank/DDBJ whole genome shotgun (WGS) entry which is preliminary data.</text>
</comment>
<feature type="region of interest" description="Disordered" evidence="1">
    <location>
        <begin position="60"/>
        <end position="80"/>
    </location>
</feature>
<evidence type="ECO:0000313" key="3">
    <source>
        <dbReference type="Proteomes" id="UP000032066"/>
    </source>
</evidence>
<sequence length="80" mass="8255">MRTMRSALLLGTTALVGLGLILLLTGGTAISGGAALGMLAAGWWGMGLIPVHARAGENNQGRWELREAEGTPPQDRDAGE</sequence>
<dbReference type="AlphaFoldDB" id="A0A0D0PP43"/>
<reference evidence="2 3" key="1">
    <citation type="submission" date="2015-02" db="EMBL/GenBank/DDBJ databases">
        <title>Draft genome sequence of Kitasatospora griseola MF730-N6, a bafilomycin, terpentecin and satosporin producer.</title>
        <authorList>
            <person name="Arens J.C."/>
            <person name="Haltli B."/>
            <person name="Kerr R.G."/>
        </authorList>
    </citation>
    <scope>NUCLEOTIDE SEQUENCE [LARGE SCALE GENOMIC DNA]</scope>
    <source>
        <strain evidence="2 3">MF730-N6</strain>
    </source>
</reference>
<evidence type="ECO:0000256" key="1">
    <source>
        <dbReference type="SAM" id="MobiDB-lite"/>
    </source>
</evidence>
<keyword evidence="3" id="KW-1185">Reference proteome</keyword>
<name>A0A0D0PP43_KITGR</name>
<dbReference type="PATRIC" id="fig|2064.6.peg.1733"/>
<gene>
    <name evidence="2" type="ORF">TR51_08125</name>
</gene>
<organism evidence="2 3">
    <name type="scientific">Kitasatospora griseola</name>
    <name type="common">Streptomyces griseolosporeus</name>
    <dbReference type="NCBI Taxonomy" id="2064"/>
    <lineage>
        <taxon>Bacteria</taxon>
        <taxon>Bacillati</taxon>
        <taxon>Actinomycetota</taxon>
        <taxon>Actinomycetes</taxon>
        <taxon>Kitasatosporales</taxon>
        <taxon>Streptomycetaceae</taxon>
        <taxon>Kitasatospora</taxon>
    </lineage>
</organism>
<dbReference type="EMBL" id="JXZB01000002">
    <property type="protein sequence ID" value="KIQ64324.1"/>
    <property type="molecule type" value="Genomic_DNA"/>
</dbReference>
<protein>
    <submittedName>
        <fullName evidence="2">Uncharacterized protein</fullName>
    </submittedName>
</protein>
<dbReference type="Proteomes" id="UP000032066">
    <property type="component" value="Unassembled WGS sequence"/>
</dbReference>
<evidence type="ECO:0000313" key="2">
    <source>
        <dbReference type="EMBL" id="KIQ64324.1"/>
    </source>
</evidence>
<accession>A0A0D0PP43</accession>